<sequence>EIFRAMGPLILIALGFAVASRAAGMAPFSVVNTFS</sequence>
<protein>
    <submittedName>
        <fullName evidence="1">Uncharacterized protein</fullName>
    </submittedName>
</protein>
<dbReference type="EMBL" id="AZMM01011056">
    <property type="protein sequence ID" value="ETJ34520.1"/>
    <property type="molecule type" value="Genomic_DNA"/>
</dbReference>
<name>W1XYK2_9ZZZZ</name>
<gene>
    <name evidence="1" type="ORF">Q604_UNBC11056G0002</name>
</gene>
<feature type="non-terminal residue" evidence="1">
    <location>
        <position position="1"/>
    </location>
</feature>
<dbReference type="AlphaFoldDB" id="W1XYK2"/>
<proteinExistence type="predicted"/>
<reference evidence="1" key="1">
    <citation type="submission" date="2013-12" db="EMBL/GenBank/DDBJ databases">
        <title>A Varibaculum cambriense genome reconstructed from a premature infant gut community with otherwise low bacterial novelty that shifts toward anaerobic metabolism during the third week of life.</title>
        <authorList>
            <person name="Brown C.T."/>
            <person name="Sharon I."/>
            <person name="Thomas B.C."/>
            <person name="Castelle C.J."/>
            <person name="Morowitz M.J."/>
            <person name="Banfield J.F."/>
        </authorList>
    </citation>
    <scope>NUCLEOTIDE SEQUENCE</scope>
</reference>
<organism evidence="1">
    <name type="scientific">human gut metagenome</name>
    <dbReference type="NCBI Taxonomy" id="408170"/>
    <lineage>
        <taxon>unclassified sequences</taxon>
        <taxon>metagenomes</taxon>
        <taxon>organismal metagenomes</taxon>
    </lineage>
</organism>
<evidence type="ECO:0000313" key="1">
    <source>
        <dbReference type="EMBL" id="ETJ34520.1"/>
    </source>
</evidence>
<accession>W1XYK2</accession>
<comment type="caution">
    <text evidence="1">The sequence shown here is derived from an EMBL/GenBank/DDBJ whole genome shotgun (WGS) entry which is preliminary data.</text>
</comment>